<feature type="region of interest" description="Disordered" evidence="1">
    <location>
        <begin position="32"/>
        <end position="56"/>
    </location>
</feature>
<dbReference type="EMBL" id="JAACXV010000405">
    <property type="protein sequence ID" value="KAF7278198.1"/>
    <property type="molecule type" value="Genomic_DNA"/>
</dbReference>
<dbReference type="Proteomes" id="UP000625711">
    <property type="component" value="Unassembled WGS sequence"/>
</dbReference>
<evidence type="ECO:0000313" key="3">
    <source>
        <dbReference type="Proteomes" id="UP000625711"/>
    </source>
</evidence>
<name>A0A834IHW9_RHYFE</name>
<comment type="caution">
    <text evidence="2">The sequence shown here is derived from an EMBL/GenBank/DDBJ whole genome shotgun (WGS) entry which is preliminary data.</text>
</comment>
<sequence>MFCKLKLTTCCCWNWKSQSEVSDDEIKKDATRNVDLSKSDDNSTTSDNDLDEEGSIGNIFSNDIACFGIDVSGERYNHA</sequence>
<gene>
    <name evidence="2" type="ORF">GWI33_008692</name>
</gene>
<evidence type="ECO:0000313" key="2">
    <source>
        <dbReference type="EMBL" id="KAF7278198.1"/>
    </source>
</evidence>
<evidence type="ECO:0000256" key="1">
    <source>
        <dbReference type="SAM" id="MobiDB-lite"/>
    </source>
</evidence>
<organism evidence="2 3">
    <name type="scientific">Rhynchophorus ferrugineus</name>
    <name type="common">Red palm weevil</name>
    <name type="synonym">Curculio ferrugineus</name>
    <dbReference type="NCBI Taxonomy" id="354439"/>
    <lineage>
        <taxon>Eukaryota</taxon>
        <taxon>Metazoa</taxon>
        <taxon>Ecdysozoa</taxon>
        <taxon>Arthropoda</taxon>
        <taxon>Hexapoda</taxon>
        <taxon>Insecta</taxon>
        <taxon>Pterygota</taxon>
        <taxon>Neoptera</taxon>
        <taxon>Endopterygota</taxon>
        <taxon>Coleoptera</taxon>
        <taxon>Polyphaga</taxon>
        <taxon>Cucujiformia</taxon>
        <taxon>Curculionidae</taxon>
        <taxon>Dryophthorinae</taxon>
        <taxon>Rhynchophorus</taxon>
    </lineage>
</organism>
<proteinExistence type="predicted"/>
<dbReference type="AlphaFoldDB" id="A0A834IHW9"/>
<feature type="compositionally biased region" description="Basic and acidic residues" evidence="1">
    <location>
        <begin position="32"/>
        <end position="41"/>
    </location>
</feature>
<accession>A0A834IHW9</accession>
<protein>
    <submittedName>
        <fullName evidence="2">Uncharacterized protein</fullName>
    </submittedName>
</protein>
<keyword evidence="3" id="KW-1185">Reference proteome</keyword>
<reference evidence="2" key="1">
    <citation type="submission" date="2020-08" db="EMBL/GenBank/DDBJ databases">
        <title>Genome sequencing and assembly of the red palm weevil Rhynchophorus ferrugineus.</title>
        <authorList>
            <person name="Dias G.B."/>
            <person name="Bergman C.M."/>
            <person name="Manee M."/>
        </authorList>
    </citation>
    <scope>NUCLEOTIDE SEQUENCE</scope>
    <source>
        <strain evidence="2">AA-2017</strain>
        <tissue evidence="2">Whole larva</tissue>
    </source>
</reference>